<reference evidence="3" key="1">
    <citation type="journal article" date="2019" name="Int. J. Syst. Evol. Microbiol.">
        <title>The Global Catalogue of Microorganisms (GCM) 10K type strain sequencing project: providing services to taxonomists for standard genome sequencing and annotation.</title>
        <authorList>
            <consortium name="The Broad Institute Genomics Platform"/>
            <consortium name="The Broad Institute Genome Sequencing Center for Infectious Disease"/>
            <person name="Wu L."/>
            <person name="Ma J."/>
        </authorList>
    </citation>
    <scope>NUCLEOTIDE SEQUENCE [LARGE SCALE GENOMIC DNA]</scope>
    <source>
        <strain evidence="3">IBRC-M 10490</strain>
    </source>
</reference>
<dbReference type="SUPFAM" id="SSF51182">
    <property type="entry name" value="RmlC-like cupins"/>
    <property type="match status" value="1"/>
</dbReference>
<gene>
    <name evidence="2" type="ORF">ACFO5K_07840</name>
</gene>
<dbReference type="EMBL" id="JBHSDL010000007">
    <property type="protein sequence ID" value="MFC4374014.1"/>
    <property type="molecule type" value="Genomic_DNA"/>
</dbReference>
<dbReference type="Proteomes" id="UP001595844">
    <property type="component" value="Unassembled WGS sequence"/>
</dbReference>
<organism evidence="2 3">
    <name type="scientific">Nocardia halotolerans</name>
    <dbReference type="NCBI Taxonomy" id="1755878"/>
    <lineage>
        <taxon>Bacteria</taxon>
        <taxon>Bacillati</taxon>
        <taxon>Actinomycetota</taxon>
        <taxon>Actinomycetes</taxon>
        <taxon>Mycobacteriales</taxon>
        <taxon>Nocardiaceae</taxon>
        <taxon>Nocardia</taxon>
    </lineage>
</organism>
<dbReference type="InterPro" id="IPR013096">
    <property type="entry name" value="Cupin_2"/>
</dbReference>
<evidence type="ECO:0000313" key="3">
    <source>
        <dbReference type="Proteomes" id="UP001595844"/>
    </source>
</evidence>
<dbReference type="InterPro" id="IPR014710">
    <property type="entry name" value="RmlC-like_jellyroll"/>
</dbReference>
<dbReference type="Pfam" id="PF07883">
    <property type="entry name" value="Cupin_2"/>
    <property type="match status" value="1"/>
</dbReference>
<feature type="domain" description="Cupin type-2" evidence="1">
    <location>
        <begin position="39"/>
        <end position="109"/>
    </location>
</feature>
<sequence>MIRRRSREFHPNPAPAVGTASRTLLRLRLPGRELLIRRTRIAPGGTSGWHYHDGTLFVLVTHGTLDHPYLSRGPAEYRRFRVFREPSGPANTHVARNNGTTEVRILVVYVNPPKSALSHQVTLPPGPI</sequence>
<proteinExistence type="predicted"/>
<dbReference type="RefSeq" id="WP_378558086.1">
    <property type="nucleotide sequence ID" value="NZ_JBHSDL010000007.1"/>
</dbReference>
<comment type="caution">
    <text evidence="2">The sequence shown here is derived from an EMBL/GenBank/DDBJ whole genome shotgun (WGS) entry which is preliminary data.</text>
</comment>
<evidence type="ECO:0000259" key="1">
    <source>
        <dbReference type="Pfam" id="PF07883"/>
    </source>
</evidence>
<accession>A0ABV8VEW1</accession>
<dbReference type="Gene3D" id="2.60.120.10">
    <property type="entry name" value="Jelly Rolls"/>
    <property type="match status" value="1"/>
</dbReference>
<keyword evidence="3" id="KW-1185">Reference proteome</keyword>
<protein>
    <submittedName>
        <fullName evidence="2">Cupin domain-containing protein</fullName>
    </submittedName>
</protein>
<dbReference type="InterPro" id="IPR011051">
    <property type="entry name" value="RmlC_Cupin_sf"/>
</dbReference>
<name>A0ABV8VEW1_9NOCA</name>
<evidence type="ECO:0000313" key="2">
    <source>
        <dbReference type="EMBL" id="MFC4374014.1"/>
    </source>
</evidence>